<evidence type="ECO:0000313" key="15">
    <source>
        <dbReference type="EnsemblMetazoa" id="AFAF007610-PA"/>
    </source>
</evidence>
<keyword evidence="8" id="KW-0413">Isomerase</keyword>
<dbReference type="SUPFAM" id="SSF52540">
    <property type="entry name" value="P-loop containing nucleoside triphosphate hydrolases"/>
    <property type="match status" value="1"/>
</dbReference>
<dbReference type="PROSITE" id="PS51194">
    <property type="entry name" value="HELICASE_CTER"/>
    <property type="match status" value="1"/>
</dbReference>
<dbReference type="NCBIfam" id="TIGR00614">
    <property type="entry name" value="recQ_fam"/>
    <property type="match status" value="1"/>
</dbReference>
<evidence type="ECO:0000256" key="6">
    <source>
        <dbReference type="ARBA" id="ARBA00022840"/>
    </source>
</evidence>
<comment type="catalytic activity">
    <reaction evidence="9 11">
        <text>Couples ATP hydrolysis with the unwinding of duplex DNA by translocating in the 3'-5' direction.</text>
        <dbReference type="EC" id="5.6.2.4"/>
    </reaction>
</comment>
<name>A0A182QCV6_9DIPT</name>
<dbReference type="InterPro" id="IPR011545">
    <property type="entry name" value="DEAD/DEAH_box_helicase_dom"/>
</dbReference>
<dbReference type="EnsemblMetazoa" id="AFAF007610-RA">
    <property type="protein sequence ID" value="AFAF007610-PA"/>
    <property type="gene ID" value="AFAF007610"/>
</dbReference>
<keyword evidence="5 11" id="KW-0347">Helicase</keyword>
<dbReference type="InterPro" id="IPR036388">
    <property type="entry name" value="WH-like_DNA-bd_sf"/>
</dbReference>
<dbReference type="PROSITE" id="PS51192">
    <property type="entry name" value="HELICASE_ATP_BIND_1"/>
    <property type="match status" value="1"/>
</dbReference>
<dbReference type="Proteomes" id="UP000075886">
    <property type="component" value="Unassembled WGS sequence"/>
</dbReference>
<reference evidence="15" key="2">
    <citation type="submission" date="2020-05" db="UniProtKB">
        <authorList>
            <consortium name="EnsemblMetazoa"/>
        </authorList>
    </citation>
    <scope>IDENTIFICATION</scope>
    <source>
        <strain evidence="15">FAR1</strain>
    </source>
</reference>
<dbReference type="Gene3D" id="3.40.50.300">
    <property type="entry name" value="P-loop containing nucleotide triphosphate hydrolases"/>
    <property type="match status" value="2"/>
</dbReference>
<dbReference type="InterPro" id="IPR032284">
    <property type="entry name" value="RecQ_Zn-bd"/>
</dbReference>
<feature type="region of interest" description="Disordered" evidence="12">
    <location>
        <begin position="612"/>
        <end position="661"/>
    </location>
</feature>
<dbReference type="GO" id="GO:0005634">
    <property type="term" value="C:nucleus"/>
    <property type="evidence" value="ECO:0007669"/>
    <property type="project" value="UniProtKB-SubCell"/>
</dbReference>
<dbReference type="Gene3D" id="1.10.10.10">
    <property type="entry name" value="Winged helix-like DNA-binding domain superfamily/Winged helix DNA-binding domain"/>
    <property type="match status" value="1"/>
</dbReference>
<dbReference type="GO" id="GO:0005737">
    <property type="term" value="C:cytoplasm"/>
    <property type="evidence" value="ECO:0007669"/>
    <property type="project" value="TreeGrafter"/>
</dbReference>
<evidence type="ECO:0000256" key="10">
    <source>
        <dbReference type="ARBA" id="ARBA00049360"/>
    </source>
</evidence>
<dbReference type="CDD" id="cd18794">
    <property type="entry name" value="SF2_C_RecQ"/>
    <property type="match status" value="1"/>
</dbReference>
<evidence type="ECO:0000256" key="9">
    <source>
        <dbReference type="ARBA" id="ARBA00034617"/>
    </source>
</evidence>
<dbReference type="InterPro" id="IPR004589">
    <property type="entry name" value="DNA_helicase_ATP-dep_RecQ"/>
</dbReference>
<dbReference type="GO" id="GO:0000724">
    <property type="term" value="P:double-strand break repair via homologous recombination"/>
    <property type="evidence" value="ECO:0007669"/>
    <property type="project" value="TreeGrafter"/>
</dbReference>
<dbReference type="InterPro" id="IPR014001">
    <property type="entry name" value="Helicase_ATP-bd"/>
</dbReference>
<keyword evidence="3 11" id="KW-0547">Nucleotide-binding</keyword>
<dbReference type="GO" id="GO:0005524">
    <property type="term" value="F:ATP binding"/>
    <property type="evidence" value="ECO:0007669"/>
    <property type="project" value="UniProtKB-KW"/>
</dbReference>
<dbReference type="GO" id="GO:0003677">
    <property type="term" value="F:DNA binding"/>
    <property type="evidence" value="ECO:0007669"/>
    <property type="project" value="UniProtKB-KW"/>
</dbReference>
<keyword evidence="7" id="KW-0238">DNA-binding</keyword>
<feature type="compositionally biased region" description="Polar residues" evidence="12">
    <location>
        <begin position="613"/>
        <end position="625"/>
    </location>
</feature>
<dbReference type="InterPro" id="IPR001650">
    <property type="entry name" value="Helicase_C-like"/>
</dbReference>
<dbReference type="GO" id="GO:0043138">
    <property type="term" value="F:3'-5' DNA helicase activity"/>
    <property type="evidence" value="ECO:0007669"/>
    <property type="project" value="UniProtKB-EC"/>
</dbReference>
<organism evidence="15 16">
    <name type="scientific">Anopheles farauti</name>
    <dbReference type="NCBI Taxonomy" id="69004"/>
    <lineage>
        <taxon>Eukaryota</taxon>
        <taxon>Metazoa</taxon>
        <taxon>Ecdysozoa</taxon>
        <taxon>Arthropoda</taxon>
        <taxon>Hexapoda</taxon>
        <taxon>Insecta</taxon>
        <taxon>Pterygota</taxon>
        <taxon>Neoptera</taxon>
        <taxon>Endopterygota</taxon>
        <taxon>Diptera</taxon>
        <taxon>Nematocera</taxon>
        <taxon>Culicoidea</taxon>
        <taxon>Culicidae</taxon>
        <taxon>Anophelinae</taxon>
        <taxon>Anopheles</taxon>
    </lineage>
</organism>
<dbReference type="GO" id="GO:0005694">
    <property type="term" value="C:chromosome"/>
    <property type="evidence" value="ECO:0007669"/>
    <property type="project" value="TreeGrafter"/>
</dbReference>
<evidence type="ECO:0000256" key="2">
    <source>
        <dbReference type="ARBA" id="ARBA00022723"/>
    </source>
</evidence>
<keyword evidence="4 11" id="KW-0378">Hydrolase</keyword>
<evidence type="ECO:0000256" key="3">
    <source>
        <dbReference type="ARBA" id="ARBA00022741"/>
    </source>
</evidence>
<dbReference type="PANTHER" id="PTHR13710:SF105">
    <property type="entry name" value="ATP-DEPENDENT DNA HELICASE Q1"/>
    <property type="match status" value="1"/>
</dbReference>
<dbReference type="InterPro" id="IPR027417">
    <property type="entry name" value="P-loop_NTPase"/>
</dbReference>
<sequence length="681" mass="77250">MKTIPPFSQAGTHFTQHEMAEEFSKLSDDELSTHELLIQHKLEVIDDKITRLRTQKSQLLELVEAIKHVRQQRKSQRTDTTDWTVENFTWSVKARHLLQTVFRLENYRPQQLRTINALMAGNDVLLLAPTGGGKSLCFQLPALLSAGVTVVISPLISLMEDQVWSLERINVAARLLCSTTDKTAITQIHKTLSEKRSPDFKLLYVTPERLSKSKRFMTALQKCYNNGHLDRFAIDEVHCCSQWGHDFRPDYKFLGVLKEMFPKTPILGVTATATTRVIDDVQQMLKIPDAIHFVASFNRPNLYYHVLEKPVNRQEQYDLLANLMVTRFRKQSGIVYTFSMKDAVDICNELNERGLKVAPYHANLETADRTKIHQLWHSGDLQAVVATVAFGMGINKGNVRFVIHHTMSKSMENFYQESGRAGRDGARADCILLYHFADIFRITTMTFSENMGLKNAYAMVNYCISTDECRRKIISRYFSEVWGAENCNGMCDRCTNNDRVRPGLEIAPYATQLRTIIAKADAEQKSLTGLKLVDAWMQKGPTNLRLNEPAPLLSRAVAEQIVAYLIVHNYLKESFVFTPYATISYIKKGPADVTEEESLKFPFGKLFPLPTTVDATNGHTPSTSGTRKRINGRTENSVKRKVAKAGDRTSSSSEENDHEYIGEEEVVVIPEKVEVIEIDGD</sequence>
<evidence type="ECO:0000256" key="5">
    <source>
        <dbReference type="ARBA" id="ARBA00022806"/>
    </source>
</evidence>
<evidence type="ECO:0000256" key="11">
    <source>
        <dbReference type="RuleBase" id="RU364117"/>
    </source>
</evidence>
<evidence type="ECO:0000256" key="1">
    <source>
        <dbReference type="ARBA" id="ARBA00005446"/>
    </source>
</evidence>
<evidence type="ECO:0000256" key="12">
    <source>
        <dbReference type="SAM" id="MobiDB-lite"/>
    </source>
</evidence>
<protein>
    <recommendedName>
        <fullName evidence="11">ATP-dependent DNA helicase</fullName>
        <ecNumber evidence="11">5.6.2.4</ecNumber>
    </recommendedName>
</protein>
<evidence type="ECO:0000259" key="14">
    <source>
        <dbReference type="PROSITE" id="PS51194"/>
    </source>
</evidence>
<keyword evidence="6 11" id="KW-0067">ATP-binding</keyword>
<dbReference type="PANTHER" id="PTHR13710">
    <property type="entry name" value="DNA HELICASE RECQ FAMILY MEMBER"/>
    <property type="match status" value="1"/>
</dbReference>
<dbReference type="Pfam" id="PF16124">
    <property type="entry name" value="RecQ_Zn_bind"/>
    <property type="match status" value="1"/>
</dbReference>
<dbReference type="GO" id="GO:0016887">
    <property type="term" value="F:ATP hydrolysis activity"/>
    <property type="evidence" value="ECO:0007669"/>
    <property type="project" value="RHEA"/>
</dbReference>
<accession>A0A182QCV6</accession>
<keyword evidence="11" id="KW-0539">Nucleus</keyword>
<reference evidence="16" key="1">
    <citation type="submission" date="2014-01" db="EMBL/GenBank/DDBJ databases">
        <title>The Genome Sequence of Anopheles farauti FAR1 (V2).</title>
        <authorList>
            <consortium name="The Broad Institute Genomics Platform"/>
            <person name="Neafsey D.E."/>
            <person name="Besansky N."/>
            <person name="Howell P."/>
            <person name="Walton C."/>
            <person name="Young S.K."/>
            <person name="Zeng Q."/>
            <person name="Gargeya S."/>
            <person name="Fitzgerald M."/>
            <person name="Haas B."/>
            <person name="Abouelleil A."/>
            <person name="Allen A.W."/>
            <person name="Alvarado L."/>
            <person name="Arachchi H.M."/>
            <person name="Berlin A.M."/>
            <person name="Chapman S.B."/>
            <person name="Gainer-Dewar J."/>
            <person name="Goldberg J."/>
            <person name="Griggs A."/>
            <person name="Gujja S."/>
            <person name="Hansen M."/>
            <person name="Howarth C."/>
            <person name="Imamovic A."/>
            <person name="Ireland A."/>
            <person name="Larimer J."/>
            <person name="McCowan C."/>
            <person name="Murphy C."/>
            <person name="Pearson M."/>
            <person name="Poon T.W."/>
            <person name="Priest M."/>
            <person name="Roberts A."/>
            <person name="Saif S."/>
            <person name="Shea T."/>
            <person name="Sisk P."/>
            <person name="Sykes S."/>
            <person name="Wortman J."/>
            <person name="Nusbaum C."/>
            <person name="Birren B."/>
        </authorList>
    </citation>
    <scope>NUCLEOTIDE SEQUENCE [LARGE SCALE GENOMIC DNA]</scope>
    <source>
        <strain evidence="16">FAR1</strain>
    </source>
</reference>
<evidence type="ECO:0000256" key="8">
    <source>
        <dbReference type="ARBA" id="ARBA00023235"/>
    </source>
</evidence>
<dbReference type="VEuPathDB" id="VectorBase:AFAF007610"/>
<dbReference type="EMBL" id="AXCN02001071">
    <property type="status" value="NOT_ANNOTATED_CDS"/>
    <property type="molecule type" value="Genomic_DNA"/>
</dbReference>
<evidence type="ECO:0000313" key="16">
    <source>
        <dbReference type="Proteomes" id="UP000075886"/>
    </source>
</evidence>
<feature type="domain" description="Helicase C-terminal" evidence="14">
    <location>
        <begin position="318"/>
        <end position="468"/>
    </location>
</feature>
<dbReference type="AlphaFoldDB" id="A0A182QCV6"/>
<dbReference type="EC" id="5.6.2.4" evidence="11"/>
<keyword evidence="16" id="KW-1185">Reference proteome</keyword>
<dbReference type="GO" id="GO:0046872">
    <property type="term" value="F:metal ion binding"/>
    <property type="evidence" value="ECO:0007669"/>
    <property type="project" value="UniProtKB-KW"/>
</dbReference>
<dbReference type="SMART" id="SM00490">
    <property type="entry name" value="HELICc"/>
    <property type="match status" value="1"/>
</dbReference>
<comment type="catalytic activity">
    <reaction evidence="10 11">
        <text>ATP + H2O = ADP + phosphate + H(+)</text>
        <dbReference type="Rhea" id="RHEA:13065"/>
        <dbReference type="ChEBI" id="CHEBI:15377"/>
        <dbReference type="ChEBI" id="CHEBI:15378"/>
        <dbReference type="ChEBI" id="CHEBI:30616"/>
        <dbReference type="ChEBI" id="CHEBI:43474"/>
        <dbReference type="ChEBI" id="CHEBI:456216"/>
    </reaction>
</comment>
<comment type="similarity">
    <text evidence="1 11">Belongs to the helicase family. RecQ subfamily.</text>
</comment>
<dbReference type="GO" id="GO:0009378">
    <property type="term" value="F:four-way junction helicase activity"/>
    <property type="evidence" value="ECO:0007669"/>
    <property type="project" value="TreeGrafter"/>
</dbReference>
<keyword evidence="2" id="KW-0479">Metal-binding</keyword>
<dbReference type="SMART" id="SM00487">
    <property type="entry name" value="DEXDc"/>
    <property type="match status" value="1"/>
</dbReference>
<dbReference type="Pfam" id="PF00270">
    <property type="entry name" value="DEAD"/>
    <property type="match status" value="1"/>
</dbReference>
<evidence type="ECO:0000256" key="4">
    <source>
        <dbReference type="ARBA" id="ARBA00022801"/>
    </source>
</evidence>
<dbReference type="CDD" id="cd18015">
    <property type="entry name" value="DEXHc_RecQ1"/>
    <property type="match status" value="1"/>
</dbReference>
<dbReference type="Pfam" id="PF00271">
    <property type="entry name" value="Helicase_C"/>
    <property type="match status" value="1"/>
</dbReference>
<comment type="subcellular location">
    <subcellularLocation>
        <location evidence="11">Nucleus</location>
    </subcellularLocation>
</comment>
<dbReference type="STRING" id="69004.A0A182QCV6"/>
<evidence type="ECO:0000259" key="13">
    <source>
        <dbReference type="PROSITE" id="PS51192"/>
    </source>
</evidence>
<feature type="domain" description="Helicase ATP-binding" evidence="13">
    <location>
        <begin position="115"/>
        <end position="291"/>
    </location>
</feature>
<evidence type="ECO:0000256" key="7">
    <source>
        <dbReference type="ARBA" id="ARBA00023125"/>
    </source>
</evidence>
<proteinExistence type="inferred from homology"/>